<dbReference type="SUPFAM" id="SSF52540">
    <property type="entry name" value="P-loop containing nucleoside triphosphate hydrolases"/>
    <property type="match status" value="1"/>
</dbReference>
<feature type="non-terminal residue" evidence="2">
    <location>
        <position position="1"/>
    </location>
</feature>
<dbReference type="InterPro" id="IPR027417">
    <property type="entry name" value="P-loop_NTPase"/>
</dbReference>
<dbReference type="PANTHER" id="PTHR24221:SF654">
    <property type="entry name" value="ATP-BINDING CASSETTE SUB-FAMILY B MEMBER 6"/>
    <property type="match status" value="1"/>
</dbReference>
<dbReference type="Pfam" id="PF00005">
    <property type="entry name" value="ABC_tran"/>
    <property type="match status" value="1"/>
</dbReference>
<comment type="caution">
    <text evidence="2">The sequence shown here is derived from an EMBL/GenBank/DDBJ whole genome shotgun (WGS) entry which is preliminary data.</text>
</comment>
<dbReference type="GO" id="GO:0005524">
    <property type="term" value="F:ATP binding"/>
    <property type="evidence" value="ECO:0007669"/>
    <property type="project" value="InterPro"/>
</dbReference>
<organism evidence="2">
    <name type="scientific">marine sediment metagenome</name>
    <dbReference type="NCBI Taxonomy" id="412755"/>
    <lineage>
        <taxon>unclassified sequences</taxon>
        <taxon>metagenomes</taxon>
        <taxon>ecological metagenomes</taxon>
    </lineage>
</organism>
<evidence type="ECO:0000259" key="1">
    <source>
        <dbReference type="Pfam" id="PF00005"/>
    </source>
</evidence>
<dbReference type="EMBL" id="BART01024225">
    <property type="protein sequence ID" value="GAH02087.1"/>
    <property type="molecule type" value="Genomic_DNA"/>
</dbReference>
<sequence>TVTRNIAFGVPESKIDMDSVKRAAKVANIHSFVVDKLPYKYNTVIGERGIRLSGGQRQRIGIARALYHDPEVLVLDEATSALDGATEKSVFTAIQNIARTKTLIIIAHRLTTVQDCDIIYVLEAGRIVARGKYEELMDKNEKFRKMARAHV</sequence>
<reference evidence="2" key="1">
    <citation type="journal article" date="2014" name="Front. Microbiol.">
        <title>High frequency of phylogenetically diverse reductive dehalogenase-homologous genes in deep subseafloor sedimentary metagenomes.</title>
        <authorList>
            <person name="Kawai M."/>
            <person name="Futagami T."/>
            <person name="Toyoda A."/>
            <person name="Takaki Y."/>
            <person name="Nishi S."/>
            <person name="Hori S."/>
            <person name="Arai W."/>
            <person name="Tsubouchi T."/>
            <person name="Morono Y."/>
            <person name="Uchiyama I."/>
            <person name="Ito T."/>
            <person name="Fujiyama A."/>
            <person name="Inagaki F."/>
            <person name="Takami H."/>
        </authorList>
    </citation>
    <scope>NUCLEOTIDE SEQUENCE</scope>
    <source>
        <strain evidence="2">Expedition CK06-06</strain>
    </source>
</reference>
<dbReference type="PROSITE" id="PS00211">
    <property type="entry name" value="ABC_TRANSPORTER_1"/>
    <property type="match status" value="1"/>
</dbReference>
<dbReference type="Gene3D" id="3.40.50.300">
    <property type="entry name" value="P-loop containing nucleotide triphosphate hydrolases"/>
    <property type="match status" value="1"/>
</dbReference>
<dbReference type="AlphaFoldDB" id="X1C424"/>
<gene>
    <name evidence="2" type="ORF">S01H4_43834</name>
</gene>
<protein>
    <recommendedName>
        <fullName evidence="1">ABC transporter domain-containing protein</fullName>
    </recommendedName>
</protein>
<proteinExistence type="predicted"/>
<dbReference type="InterPro" id="IPR017871">
    <property type="entry name" value="ABC_transporter-like_CS"/>
</dbReference>
<dbReference type="InterPro" id="IPR039421">
    <property type="entry name" value="Type_1_exporter"/>
</dbReference>
<evidence type="ECO:0000313" key="2">
    <source>
        <dbReference type="EMBL" id="GAH02087.1"/>
    </source>
</evidence>
<feature type="domain" description="ABC transporter" evidence="1">
    <location>
        <begin position="37"/>
        <end position="80"/>
    </location>
</feature>
<dbReference type="GO" id="GO:0034040">
    <property type="term" value="F:ATPase-coupled lipid transmembrane transporter activity"/>
    <property type="evidence" value="ECO:0007669"/>
    <property type="project" value="TreeGrafter"/>
</dbReference>
<accession>X1C424</accession>
<dbReference type="PANTHER" id="PTHR24221">
    <property type="entry name" value="ATP-BINDING CASSETTE SUB-FAMILY B"/>
    <property type="match status" value="1"/>
</dbReference>
<dbReference type="InterPro" id="IPR003439">
    <property type="entry name" value="ABC_transporter-like_ATP-bd"/>
</dbReference>
<name>X1C424_9ZZZZ</name>
<dbReference type="GO" id="GO:0016887">
    <property type="term" value="F:ATP hydrolysis activity"/>
    <property type="evidence" value="ECO:0007669"/>
    <property type="project" value="InterPro"/>
</dbReference>